<reference evidence="2 3" key="3">
    <citation type="journal article" date="2010" name="BMC Genomics">
        <title>Transcriptome sequencing and comparative analysis of cucumber flowers with different sex types.</title>
        <authorList>
            <person name="Guo S."/>
            <person name="Zheng Y."/>
            <person name="Joung J.G."/>
            <person name="Liu S."/>
            <person name="Zhang Z."/>
            <person name="Crasta O.R."/>
            <person name="Sobral B.W."/>
            <person name="Xu Y."/>
            <person name="Huang S."/>
            <person name="Fei Z."/>
        </authorList>
    </citation>
    <scope>NUCLEOTIDE SEQUENCE [LARGE SCALE GENOMIC DNA]</scope>
    <source>
        <strain evidence="3">cv. 9930</strain>
    </source>
</reference>
<evidence type="ECO:0000256" key="1">
    <source>
        <dbReference type="SAM" id="MobiDB-lite"/>
    </source>
</evidence>
<feature type="compositionally biased region" description="Low complexity" evidence="1">
    <location>
        <begin position="49"/>
        <end position="58"/>
    </location>
</feature>
<evidence type="ECO:0000313" key="3">
    <source>
        <dbReference type="Proteomes" id="UP000029981"/>
    </source>
</evidence>
<keyword evidence="3" id="KW-1185">Reference proteome</keyword>
<proteinExistence type="predicted"/>
<evidence type="ECO:0000313" key="2">
    <source>
        <dbReference type="EMBL" id="KGN59659.1"/>
    </source>
</evidence>
<feature type="compositionally biased region" description="Basic and acidic residues" evidence="1">
    <location>
        <begin position="61"/>
        <end position="74"/>
    </location>
</feature>
<feature type="compositionally biased region" description="Polar residues" evidence="1">
    <location>
        <begin position="1"/>
        <end position="13"/>
    </location>
</feature>
<dbReference type="Proteomes" id="UP000029981">
    <property type="component" value="Chromosome 3"/>
</dbReference>
<name>A0A0A0LFG9_CUCSA</name>
<dbReference type="AlphaFoldDB" id="A0A0A0LFG9"/>
<dbReference type="EMBL" id="CM002924">
    <property type="protein sequence ID" value="KGN59659.1"/>
    <property type="molecule type" value="Genomic_DNA"/>
</dbReference>
<sequence length="74" mass="8223">MLSVKNETTSKNRTSTKQHPRITKTTSTSSETDSDNHQRTYADVVTRGSSSDTKSLNSDSEETKGKMKIEEGKK</sequence>
<protein>
    <submittedName>
        <fullName evidence="2">Uncharacterized protein</fullName>
    </submittedName>
</protein>
<organism evidence="2 3">
    <name type="scientific">Cucumis sativus</name>
    <name type="common">Cucumber</name>
    <dbReference type="NCBI Taxonomy" id="3659"/>
    <lineage>
        <taxon>Eukaryota</taxon>
        <taxon>Viridiplantae</taxon>
        <taxon>Streptophyta</taxon>
        <taxon>Embryophyta</taxon>
        <taxon>Tracheophyta</taxon>
        <taxon>Spermatophyta</taxon>
        <taxon>Magnoliopsida</taxon>
        <taxon>eudicotyledons</taxon>
        <taxon>Gunneridae</taxon>
        <taxon>Pentapetalae</taxon>
        <taxon>rosids</taxon>
        <taxon>fabids</taxon>
        <taxon>Cucurbitales</taxon>
        <taxon>Cucurbitaceae</taxon>
        <taxon>Benincaseae</taxon>
        <taxon>Cucumis</taxon>
    </lineage>
</organism>
<dbReference type="Gramene" id="KGN59659">
    <property type="protein sequence ID" value="KGN59659"/>
    <property type="gene ID" value="Csa_3G836435"/>
</dbReference>
<accession>A0A0A0LFG9</accession>
<reference evidence="2 3" key="2">
    <citation type="journal article" date="2009" name="PLoS ONE">
        <title>An integrated genetic and cytogenetic map of the cucumber genome.</title>
        <authorList>
            <person name="Ren Y."/>
            <person name="Zhang Z."/>
            <person name="Liu J."/>
            <person name="Staub J.E."/>
            <person name="Han Y."/>
            <person name="Cheng Z."/>
            <person name="Li X."/>
            <person name="Lu J."/>
            <person name="Miao H."/>
            <person name="Kang H."/>
            <person name="Xie B."/>
            <person name="Gu X."/>
            <person name="Wang X."/>
            <person name="Du Y."/>
            <person name="Jin W."/>
            <person name="Huang S."/>
        </authorList>
    </citation>
    <scope>NUCLEOTIDE SEQUENCE [LARGE SCALE GENOMIC DNA]</scope>
    <source>
        <strain evidence="3">cv. 9930</strain>
    </source>
</reference>
<reference evidence="2 3" key="4">
    <citation type="journal article" date="2011" name="BMC Genomics">
        <title>RNA-Seq improves annotation of protein-coding genes in the cucumber genome.</title>
        <authorList>
            <person name="Li Z."/>
            <person name="Zhang Z."/>
            <person name="Yan P."/>
            <person name="Huang S."/>
            <person name="Fei Z."/>
            <person name="Lin K."/>
        </authorList>
    </citation>
    <scope>NUCLEOTIDE SEQUENCE [LARGE SCALE GENOMIC DNA]</scope>
    <source>
        <strain evidence="3">cv. 9930</strain>
    </source>
</reference>
<reference evidence="2 3" key="1">
    <citation type="journal article" date="2009" name="Nat. Genet.">
        <title>The genome of the cucumber, Cucumis sativus L.</title>
        <authorList>
            <person name="Huang S."/>
            <person name="Li R."/>
            <person name="Zhang Z."/>
            <person name="Li L."/>
            <person name="Gu X."/>
            <person name="Fan W."/>
            <person name="Lucas W.J."/>
            <person name="Wang X."/>
            <person name="Xie B."/>
            <person name="Ni P."/>
            <person name="Ren Y."/>
            <person name="Zhu H."/>
            <person name="Li J."/>
            <person name="Lin K."/>
            <person name="Jin W."/>
            <person name="Fei Z."/>
            <person name="Li G."/>
            <person name="Staub J."/>
            <person name="Kilian A."/>
            <person name="van der Vossen E.A."/>
            <person name="Wu Y."/>
            <person name="Guo J."/>
            <person name="He J."/>
            <person name="Jia Z."/>
            <person name="Ren Y."/>
            <person name="Tian G."/>
            <person name="Lu Y."/>
            <person name="Ruan J."/>
            <person name="Qian W."/>
            <person name="Wang M."/>
            <person name="Huang Q."/>
            <person name="Li B."/>
            <person name="Xuan Z."/>
            <person name="Cao J."/>
            <person name="Asan"/>
            <person name="Wu Z."/>
            <person name="Zhang J."/>
            <person name="Cai Q."/>
            <person name="Bai Y."/>
            <person name="Zhao B."/>
            <person name="Han Y."/>
            <person name="Li Y."/>
            <person name="Li X."/>
            <person name="Wang S."/>
            <person name="Shi Q."/>
            <person name="Liu S."/>
            <person name="Cho W.K."/>
            <person name="Kim J.Y."/>
            <person name="Xu Y."/>
            <person name="Heller-Uszynska K."/>
            <person name="Miao H."/>
            <person name="Cheng Z."/>
            <person name="Zhang S."/>
            <person name="Wu J."/>
            <person name="Yang Y."/>
            <person name="Kang H."/>
            <person name="Li M."/>
            <person name="Liang H."/>
            <person name="Ren X."/>
            <person name="Shi Z."/>
            <person name="Wen M."/>
            <person name="Jian M."/>
            <person name="Yang H."/>
            <person name="Zhang G."/>
            <person name="Yang Z."/>
            <person name="Chen R."/>
            <person name="Liu S."/>
            <person name="Li J."/>
            <person name="Ma L."/>
            <person name="Liu H."/>
            <person name="Zhou Y."/>
            <person name="Zhao J."/>
            <person name="Fang X."/>
            <person name="Li G."/>
            <person name="Fang L."/>
            <person name="Li Y."/>
            <person name="Liu D."/>
            <person name="Zheng H."/>
            <person name="Zhang Y."/>
            <person name="Qin N."/>
            <person name="Li Z."/>
            <person name="Yang G."/>
            <person name="Yang S."/>
            <person name="Bolund L."/>
            <person name="Kristiansen K."/>
            <person name="Zheng H."/>
            <person name="Li S."/>
            <person name="Zhang X."/>
            <person name="Yang H."/>
            <person name="Wang J."/>
            <person name="Sun R."/>
            <person name="Zhang B."/>
            <person name="Jiang S."/>
            <person name="Wang J."/>
            <person name="Du Y."/>
            <person name="Li S."/>
        </authorList>
    </citation>
    <scope>NUCLEOTIDE SEQUENCE [LARGE SCALE GENOMIC DNA]</scope>
    <source>
        <strain evidence="3">cv. 9930</strain>
    </source>
</reference>
<feature type="region of interest" description="Disordered" evidence="1">
    <location>
        <begin position="1"/>
        <end position="74"/>
    </location>
</feature>
<gene>
    <name evidence="2" type="ORF">Csa_3G836435</name>
</gene>